<organism evidence="1 2">
    <name type="scientific">Xylanibacillus composti</name>
    <dbReference type="NCBI Taxonomy" id="1572762"/>
    <lineage>
        <taxon>Bacteria</taxon>
        <taxon>Bacillati</taxon>
        <taxon>Bacillota</taxon>
        <taxon>Bacilli</taxon>
        <taxon>Bacillales</taxon>
        <taxon>Paenibacillaceae</taxon>
        <taxon>Xylanibacillus</taxon>
    </lineage>
</organism>
<dbReference type="EMBL" id="BOVK01000031">
    <property type="protein sequence ID" value="GIQ69595.1"/>
    <property type="molecule type" value="Genomic_DNA"/>
</dbReference>
<sequence length="149" mass="17124">MFVAYEDMHANRLAGLYRFEGHYQLLPEHNHFETGAPPQAGSYEIKALTEGRLSFHANWVTSDGREQQMIYSVRPDGKEYPNDNPVIADHMITTLEDPYTLVTVKKKSGYTVSLARIELSRDESWLKLIQSGFTWNGKAFKNIALFLRK</sequence>
<comment type="caution">
    <text evidence="1">The sequence shown here is derived from an EMBL/GenBank/DDBJ whole genome shotgun (WGS) entry which is preliminary data.</text>
</comment>
<keyword evidence="2" id="KW-1185">Reference proteome</keyword>
<reference evidence="1" key="1">
    <citation type="submission" date="2021-04" db="EMBL/GenBank/DDBJ databases">
        <title>Draft genome sequence of Xylanibacillus composti strain K13.</title>
        <authorList>
            <person name="Uke A."/>
            <person name="Chhe C."/>
            <person name="Baramee S."/>
            <person name="Kosugi A."/>
        </authorList>
    </citation>
    <scope>NUCLEOTIDE SEQUENCE</scope>
    <source>
        <strain evidence="1">K13</strain>
    </source>
</reference>
<gene>
    <name evidence="1" type="ORF">XYCOK13_24190</name>
</gene>
<accession>A0A8J4H4Q2</accession>
<name>A0A8J4H4Q2_9BACL</name>
<dbReference type="AlphaFoldDB" id="A0A8J4H4Q2"/>
<dbReference type="Proteomes" id="UP000677918">
    <property type="component" value="Unassembled WGS sequence"/>
</dbReference>
<proteinExistence type="predicted"/>
<protein>
    <submittedName>
        <fullName evidence="1">Uncharacterized protein</fullName>
    </submittedName>
</protein>
<evidence type="ECO:0000313" key="1">
    <source>
        <dbReference type="EMBL" id="GIQ69595.1"/>
    </source>
</evidence>
<evidence type="ECO:0000313" key="2">
    <source>
        <dbReference type="Proteomes" id="UP000677918"/>
    </source>
</evidence>